<reference evidence="1" key="1">
    <citation type="submission" date="2014-09" db="EMBL/GenBank/DDBJ databases">
        <authorList>
            <person name="Magalhaes I.L.F."/>
            <person name="Oliveira U."/>
            <person name="Santos F.R."/>
            <person name="Vidigal T.H.D.A."/>
            <person name="Brescovit A.D."/>
            <person name="Santos A.J."/>
        </authorList>
    </citation>
    <scope>NUCLEOTIDE SEQUENCE</scope>
    <source>
        <tissue evidence="1">Shoot tissue taken approximately 20 cm above the soil surface</tissue>
    </source>
</reference>
<proteinExistence type="predicted"/>
<dbReference type="EMBL" id="GBRH01221624">
    <property type="protein sequence ID" value="JAD76271.1"/>
    <property type="molecule type" value="Transcribed_RNA"/>
</dbReference>
<evidence type="ECO:0000313" key="1">
    <source>
        <dbReference type="EMBL" id="JAD76271.1"/>
    </source>
</evidence>
<protein>
    <submittedName>
        <fullName evidence="1">Uncharacterized protein</fullName>
    </submittedName>
</protein>
<organism evidence="1">
    <name type="scientific">Arundo donax</name>
    <name type="common">Giant reed</name>
    <name type="synonym">Donax arundinaceus</name>
    <dbReference type="NCBI Taxonomy" id="35708"/>
    <lineage>
        <taxon>Eukaryota</taxon>
        <taxon>Viridiplantae</taxon>
        <taxon>Streptophyta</taxon>
        <taxon>Embryophyta</taxon>
        <taxon>Tracheophyta</taxon>
        <taxon>Spermatophyta</taxon>
        <taxon>Magnoliopsida</taxon>
        <taxon>Liliopsida</taxon>
        <taxon>Poales</taxon>
        <taxon>Poaceae</taxon>
        <taxon>PACMAD clade</taxon>
        <taxon>Arundinoideae</taxon>
        <taxon>Arundineae</taxon>
        <taxon>Arundo</taxon>
    </lineage>
</organism>
<name>A0A0A9CL01_ARUDO</name>
<reference evidence="1" key="2">
    <citation type="journal article" date="2015" name="Data Brief">
        <title>Shoot transcriptome of the giant reed, Arundo donax.</title>
        <authorList>
            <person name="Barrero R.A."/>
            <person name="Guerrero F.D."/>
            <person name="Moolhuijzen P."/>
            <person name="Goolsby J.A."/>
            <person name="Tidwell J."/>
            <person name="Bellgard S.E."/>
            <person name="Bellgard M.I."/>
        </authorList>
    </citation>
    <scope>NUCLEOTIDE SEQUENCE</scope>
    <source>
        <tissue evidence="1">Shoot tissue taken approximately 20 cm above the soil surface</tissue>
    </source>
</reference>
<dbReference type="AlphaFoldDB" id="A0A0A9CL01"/>
<dbReference type="EMBL" id="GBRH01228876">
    <property type="protein sequence ID" value="JAD69019.1"/>
    <property type="molecule type" value="Transcribed_RNA"/>
</dbReference>
<accession>A0A0A9CL01</accession>
<sequence>MQERCSSLLCRGCNSSLNKPMTSKRGKGLGTNDHFLLLLSAPRGRSETVYIAQFDRPHHASKAVNAFPWPIRLIHTGPWFVRLIYTFSAFISPVYAASRFLPSIRALPLINA</sequence>